<comment type="caution">
    <text evidence="1">The sequence shown here is derived from an EMBL/GenBank/DDBJ whole genome shotgun (WGS) entry which is preliminary data.</text>
</comment>
<protein>
    <submittedName>
        <fullName evidence="1">Uncharacterized protein</fullName>
    </submittedName>
</protein>
<evidence type="ECO:0000313" key="1">
    <source>
        <dbReference type="EMBL" id="GAI01465.1"/>
    </source>
</evidence>
<dbReference type="EMBL" id="BARU01047726">
    <property type="protein sequence ID" value="GAI01465.1"/>
    <property type="molecule type" value="Genomic_DNA"/>
</dbReference>
<sequence length="53" mass="6202">RMYERYKKSGEVVQQMLFNGSTGAARVFSQSRAKGIQWTIFSIFSTIFQEYEV</sequence>
<reference evidence="1" key="1">
    <citation type="journal article" date="2014" name="Front. Microbiol.">
        <title>High frequency of phylogenetically diverse reductive dehalogenase-homologous genes in deep subseafloor sedimentary metagenomes.</title>
        <authorList>
            <person name="Kawai M."/>
            <person name="Futagami T."/>
            <person name="Toyoda A."/>
            <person name="Takaki Y."/>
            <person name="Nishi S."/>
            <person name="Hori S."/>
            <person name="Arai W."/>
            <person name="Tsubouchi T."/>
            <person name="Morono Y."/>
            <person name="Uchiyama I."/>
            <person name="Ito T."/>
            <person name="Fujiyama A."/>
            <person name="Inagaki F."/>
            <person name="Takami H."/>
        </authorList>
    </citation>
    <scope>NUCLEOTIDE SEQUENCE</scope>
    <source>
        <strain evidence="1">Expedition CK06-06</strain>
    </source>
</reference>
<organism evidence="1">
    <name type="scientific">marine sediment metagenome</name>
    <dbReference type="NCBI Taxonomy" id="412755"/>
    <lineage>
        <taxon>unclassified sequences</taxon>
        <taxon>metagenomes</taxon>
        <taxon>ecological metagenomes</taxon>
    </lineage>
</organism>
<feature type="non-terminal residue" evidence="1">
    <location>
        <position position="1"/>
    </location>
</feature>
<name>X1LGI9_9ZZZZ</name>
<accession>X1LGI9</accession>
<dbReference type="AlphaFoldDB" id="X1LGI9"/>
<gene>
    <name evidence="1" type="ORF">S03H2_71360</name>
</gene>
<proteinExistence type="predicted"/>